<feature type="coiled-coil region" evidence="1">
    <location>
        <begin position="56"/>
        <end position="83"/>
    </location>
</feature>
<evidence type="ECO:0000313" key="4">
    <source>
        <dbReference type="Proteomes" id="UP000886758"/>
    </source>
</evidence>
<organism evidence="3 4">
    <name type="scientific">Candidatus Pelethenecus faecipullorum</name>
    <dbReference type="NCBI Taxonomy" id="2840900"/>
    <lineage>
        <taxon>Bacteria</taxon>
        <taxon>Bacillati</taxon>
        <taxon>Mycoplasmatota</taxon>
        <taxon>Mollicutes</taxon>
        <taxon>Candidatus Pelethenecus</taxon>
    </lineage>
</organism>
<evidence type="ECO:0000256" key="2">
    <source>
        <dbReference type="SAM" id="Phobius"/>
    </source>
</evidence>
<keyword evidence="2" id="KW-0472">Membrane</keyword>
<dbReference type="EMBL" id="DVLF01000003">
    <property type="protein sequence ID" value="HIT49406.1"/>
    <property type="molecule type" value="Genomic_DNA"/>
</dbReference>
<sequence length="97" mass="11156">MSELSIAISIAGLFGSISSIVFAYLAFKRNETNDAKEQGENTGEIQADIQYIVKMLSTLEQSLVKLEDKERQMLERLAKVEQCLTMLQQERRDKQWK</sequence>
<evidence type="ECO:0000313" key="3">
    <source>
        <dbReference type="EMBL" id="HIT49406.1"/>
    </source>
</evidence>
<gene>
    <name evidence="3" type="ORF">IAD46_00090</name>
</gene>
<proteinExistence type="predicted"/>
<feature type="transmembrane region" description="Helical" evidence="2">
    <location>
        <begin position="6"/>
        <end position="27"/>
    </location>
</feature>
<protein>
    <submittedName>
        <fullName evidence="3">Uncharacterized protein</fullName>
    </submittedName>
</protein>
<reference evidence="3" key="1">
    <citation type="submission" date="2020-10" db="EMBL/GenBank/DDBJ databases">
        <authorList>
            <person name="Gilroy R."/>
        </authorList>
    </citation>
    <scope>NUCLEOTIDE SEQUENCE</scope>
    <source>
        <strain evidence="3">ChiW17-6978</strain>
    </source>
</reference>
<comment type="caution">
    <text evidence="3">The sequence shown here is derived from an EMBL/GenBank/DDBJ whole genome shotgun (WGS) entry which is preliminary data.</text>
</comment>
<accession>A0A9D1GRG2</accession>
<reference evidence="3" key="2">
    <citation type="journal article" date="2021" name="PeerJ">
        <title>Extensive microbial diversity within the chicken gut microbiome revealed by metagenomics and culture.</title>
        <authorList>
            <person name="Gilroy R."/>
            <person name="Ravi A."/>
            <person name="Getino M."/>
            <person name="Pursley I."/>
            <person name="Horton D.L."/>
            <person name="Alikhan N.F."/>
            <person name="Baker D."/>
            <person name="Gharbi K."/>
            <person name="Hall N."/>
            <person name="Watson M."/>
            <person name="Adriaenssens E.M."/>
            <person name="Foster-Nyarko E."/>
            <person name="Jarju S."/>
            <person name="Secka A."/>
            <person name="Antonio M."/>
            <person name="Oren A."/>
            <person name="Chaudhuri R.R."/>
            <person name="La Ragione R."/>
            <person name="Hildebrand F."/>
            <person name="Pallen M.J."/>
        </authorList>
    </citation>
    <scope>NUCLEOTIDE SEQUENCE</scope>
    <source>
        <strain evidence="3">ChiW17-6978</strain>
    </source>
</reference>
<evidence type="ECO:0000256" key="1">
    <source>
        <dbReference type="SAM" id="Coils"/>
    </source>
</evidence>
<keyword evidence="2" id="KW-0812">Transmembrane</keyword>
<keyword evidence="2" id="KW-1133">Transmembrane helix</keyword>
<name>A0A9D1GRG2_9MOLU</name>
<keyword evidence="1" id="KW-0175">Coiled coil</keyword>
<dbReference type="AlphaFoldDB" id="A0A9D1GRG2"/>
<dbReference type="Proteomes" id="UP000886758">
    <property type="component" value="Unassembled WGS sequence"/>
</dbReference>